<keyword evidence="7" id="KW-0677">Repeat</keyword>
<comment type="similarity">
    <text evidence="3">Belongs to the disease resistance NB-LRR family.</text>
</comment>
<evidence type="ECO:0000256" key="11">
    <source>
        <dbReference type="SAM" id="MobiDB-lite"/>
    </source>
</evidence>
<feature type="domain" description="Disease resistance protein winged helix" evidence="14">
    <location>
        <begin position="449"/>
        <end position="519"/>
    </location>
</feature>
<dbReference type="FunFam" id="1.10.10.10:FF:000322">
    <property type="entry name" value="Probable disease resistance protein At1g63360"/>
    <property type="match status" value="1"/>
</dbReference>
<keyword evidence="4" id="KW-0963">Cytoplasm</keyword>
<evidence type="ECO:0000256" key="3">
    <source>
        <dbReference type="ARBA" id="ARBA00008894"/>
    </source>
</evidence>
<dbReference type="InterPro" id="IPR044974">
    <property type="entry name" value="Disease_R_plants"/>
</dbReference>
<feature type="region of interest" description="Disordered" evidence="11">
    <location>
        <begin position="1060"/>
        <end position="1085"/>
    </location>
</feature>
<dbReference type="PANTHER" id="PTHR23155:SF1152">
    <property type="entry name" value="AAA+ ATPASE DOMAIN-CONTAINING PROTEIN"/>
    <property type="match status" value="1"/>
</dbReference>
<dbReference type="Pfam" id="PF18052">
    <property type="entry name" value="Rx_N"/>
    <property type="match status" value="1"/>
</dbReference>
<dbReference type="InterPro" id="IPR058922">
    <property type="entry name" value="WHD_DRP"/>
</dbReference>
<keyword evidence="5" id="KW-0433">Leucine-rich repeat</keyword>
<feature type="compositionally biased region" description="Low complexity" evidence="11">
    <location>
        <begin position="1062"/>
        <end position="1072"/>
    </location>
</feature>
<evidence type="ECO:0008006" key="18">
    <source>
        <dbReference type="Google" id="ProtNLM"/>
    </source>
</evidence>
<dbReference type="Pfam" id="PF23559">
    <property type="entry name" value="WHD_DRP"/>
    <property type="match status" value="1"/>
</dbReference>
<dbReference type="InterPro" id="IPR002182">
    <property type="entry name" value="NB-ARC"/>
</dbReference>
<comment type="caution">
    <text evidence="16">The sequence shown here is derived from an EMBL/GenBank/DDBJ whole genome shotgun (WGS) entry which is preliminary data.</text>
</comment>
<evidence type="ECO:0000259" key="15">
    <source>
        <dbReference type="Pfam" id="PF23598"/>
    </source>
</evidence>
<dbReference type="SUPFAM" id="SSF52540">
    <property type="entry name" value="P-loop containing nucleoside triphosphate hydrolases"/>
    <property type="match status" value="1"/>
</dbReference>
<dbReference type="PRINTS" id="PR00364">
    <property type="entry name" value="DISEASERSIST"/>
</dbReference>
<comment type="subcellular location">
    <subcellularLocation>
        <location evidence="2">Cytoplasm</location>
    </subcellularLocation>
</comment>
<keyword evidence="8" id="KW-0547">Nucleotide-binding</keyword>
<evidence type="ECO:0000259" key="13">
    <source>
        <dbReference type="Pfam" id="PF18052"/>
    </source>
</evidence>
<dbReference type="InterPro" id="IPR032675">
    <property type="entry name" value="LRR_dom_sf"/>
</dbReference>
<evidence type="ECO:0000256" key="7">
    <source>
        <dbReference type="ARBA" id="ARBA00022737"/>
    </source>
</evidence>
<evidence type="ECO:0000256" key="2">
    <source>
        <dbReference type="ARBA" id="ARBA00004496"/>
    </source>
</evidence>
<dbReference type="Proteomes" id="UP000593564">
    <property type="component" value="Unassembled WGS sequence"/>
</dbReference>
<dbReference type="GO" id="GO:0005524">
    <property type="term" value="F:ATP binding"/>
    <property type="evidence" value="ECO:0007669"/>
    <property type="project" value="UniProtKB-KW"/>
</dbReference>
<dbReference type="SUPFAM" id="SSF52058">
    <property type="entry name" value="L domain-like"/>
    <property type="match status" value="1"/>
</dbReference>
<evidence type="ECO:0000256" key="5">
    <source>
        <dbReference type="ARBA" id="ARBA00022614"/>
    </source>
</evidence>
<dbReference type="GO" id="GO:0009626">
    <property type="term" value="P:plant-type hypersensitive response"/>
    <property type="evidence" value="ECO:0007669"/>
    <property type="project" value="UniProtKB-KW"/>
</dbReference>
<evidence type="ECO:0000256" key="4">
    <source>
        <dbReference type="ARBA" id="ARBA00022490"/>
    </source>
</evidence>
<dbReference type="GO" id="GO:0043531">
    <property type="term" value="F:ADP binding"/>
    <property type="evidence" value="ECO:0007669"/>
    <property type="project" value="InterPro"/>
</dbReference>
<evidence type="ECO:0000256" key="1">
    <source>
        <dbReference type="ARBA" id="ARBA00002074"/>
    </source>
</evidence>
<organism evidence="16 17">
    <name type="scientific">Camellia sinensis</name>
    <name type="common">Tea plant</name>
    <name type="synonym">Thea sinensis</name>
    <dbReference type="NCBI Taxonomy" id="4442"/>
    <lineage>
        <taxon>Eukaryota</taxon>
        <taxon>Viridiplantae</taxon>
        <taxon>Streptophyta</taxon>
        <taxon>Embryophyta</taxon>
        <taxon>Tracheophyta</taxon>
        <taxon>Spermatophyta</taxon>
        <taxon>Magnoliopsida</taxon>
        <taxon>eudicotyledons</taxon>
        <taxon>Gunneridae</taxon>
        <taxon>Pentapetalae</taxon>
        <taxon>asterids</taxon>
        <taxon>Ericales</taxon>
        <taxon>Theaceae</taxon>
        <taxon>Camellia</taxon>
    </lineage>
</organism>
<dbReference type="InterPro" id="IPR036388">
    <property type="entry name" value="WH-like_DNA-bd_sf"/>
</dbReference>
<dbReference type="Gene3D" id="3.40.50.300">
    <property type="entry name" value="P-loop containing nucleotide triphosphate hydrolases"/>
    <property type="match status" value="1"/>
</dbReference>
<evidence type="ECO:0000259" key="14">
    <source>
        <dbReference type="Pfam" id="PF23559"/>
    </source>
</evidence>
<dbReference type="FunFam" id="1.10.8.430:FF:000003">
    <property type="entry name" value="Probable disease resistance protein At5g66910"/>
    <property type="match status" value="1"/>
</dbReference>
<feature type="domain" description="Disease resistance R13L4/SHOC-2-like LRR" evidence="15">
    <location>
        <begin position="611"/>
        <end position="695"/>
    </location>
</feature>
<name>A0A7J7GHV5_CAMSI</name>
<dbReference type="AlphaFoldDB" id="A0A7J7GHV5"/>
<dbReference type="PANTHER" id="PTHR23155">
    <property type="entry name" value="DISEASE RESISTANCE PROTEIN RP"/>
    <property type="match status" value="1"/>
</dbReference>
<dbReference type="Gene3D" id="1.10.10.10">
    <property type="entry name" value="Winged helix-like DNA-binding domain superfamily/Winged helix DNA-binding domain"/>
    <property type="match status" value="1"/>
</dbReference>
<keyword evidence="17" id="KW-1185">Reference proteome</keyword>
<dbReference type="EMBL" id="JACBKZ010000010">
    <property type="protein sequence ID" value="KAF5940340.1"/>
    <property type="molecule type" value="Genomic_DNA"/>
</dbReference>
<protein>
    <recommendedName>
        <fullName evidence="18">NB-ARC domain-containing protein</fullName>
    </recommendedName>
</protein>
<dbReference type="CDD" id="cd14798">
    <property type="entry name" value="RX-CC_like"/>
    <property type="match status" value="1"/>
</dbReference>
<evidence type="ECO:0000256" key="10">
    <source>
        <dbReference type="ARBA" id="ARBA00022840"/>
    </source>
</evidence>
<accession>A0A7J7GHV5</accession>
<dbReference type="InterPro" id="IPR038005">
    <property type="entry name" value="RX-like_CC"/>
</dbReference>
<sequence length="1085" mass="124011">MILFSSPPVFLQKSHFVSGLSSQRQRQRQRGVMVAGTAIDSIFKLLINSEDNLIANERHQILSLYNELRFLRAILKDMEEKHFEDDESENLAMQISCVAYDTEEIIRSFVTNVARQRDSNKGNKIGFVFDFRLNLSDIMEQINPIEVKVMQFYDKMYKIQVLHDRNTSDGVPSTRNRTSMMNRNMVQEEIIVGFDEEAMSIKEQLAGWKTELDIISIVGMPGLGKTTLARKVYNDPYIAHHFHIRAWANVSQVPRKREMLLDILHCVTVLNDKEEIQSNERLGEKLYKKLKGKKYLIVLDDIWDIGAWVDLKMYLPNDNNGSRVMFTSRLKEVAMHASPNSHPHCLRFLTEEEGWELLQWKVFQNESCPPKLIEIGKQIMKKCEGLPLAIVVIAGLLAKNKKTQEWWEQVAQSVSSYIVSDPNQYVDTLALSYDHLPHHLKPCFLYLGVFPEDQEIPVHKLIWLWVAEGFIQKVGQSSLEEVAEDYLMDLIQRSLVIGARKRFDGRIKSCRMHDLLRDLSLKKGREINFLERIYNYKDAYPPSSNYRTNNKCRLCIHSDFLEKFIQISLSYSPAIVQSFFCLGNDSEDKLLCVRKFASRNNPFDDACSFIYQTFKLLRVLDLWSGNAYFTSKLAQLVNLRYLAIMLNGYCELPPSISNLSNLETLIILTYSEVILPHNFWTIPKLRHLYTKGAAYSPPFHSEKAAMYDSCPSVLENLRTIANLKPYGPVQDLLARTPHLTKLGFRGPLISYSGCWMFPNLDSLRHLETLKLHNTFRIQSTNLQGVKFPANLKRLTLRYTGIEWKEISILGMLLPNLELLKLESDACWGPQWATTDQGFLRLKFLKLKNLKVERWITCSSHFPTLQHLSLESCENLEEIPSSLGDVLTLEMIEVAFCHPSAEESAKKIKEEQDSNGNNGLKVLIRNTSVTFESNVPPAILLRFLREHRSEWADSNIDAYSAAAVKVGPCILPRARAGSFGGQVILPLAHILLHEELLEVIKLEDVGHYPEDAIMPRDMFLLQEALKKRHEESLEPGAIPLTQEQLSIEILGNKSGYLKGFGVGPKPSSSKSSVTAQAHTEIGNGGK</sequence>
<feature type="domain" description="NB-ARC" evidence="12">
    <location>
        <begin position="200"/>
        <end position="367"/>
    </location>
</feature>
<keyword evidence="10" id="KW-0067">ATP-binding</keyword>
<dbReference type="FunFam" id="3.40.50.300:FF:001091">
    <property type="entry name" value="Probable disease resistance protein At1g61300"/>
    <property type="match status" value="1"/>
</dbReference>
<evidence type="ECO:0000313" key="17">
    <source>
        <dbReference type="Proteomes" id="UP000593564"/>
    </source>
</evidence>
<evidence type="ECO:0000256" key="8">
    <source>
        <dbReference type="ARBA" id="ARBA00022741"/>
    </source>
</evidence>
<dbReference type="Gene3D" id="3.80.10.10">
    <property type="entry name" value="Ribonuclease Inhibitor"/>
    <property type="match status" value="1"/>
</dbReference>
<dbReference type="InterPro" id="IPR055414">
    <property type="entry name" value="LRR_R13L4/SHOC2-like"/>
</dbReference>
<evidence type="ECO:0000259" key="12">
    <source>
        <dbReference type="Pfam" id="PF00931"/>
    </source>
</evidence>
<dbReference type="InterPro" id="IPR027417">
    <property type="entry name" value="P-loop_NTPase"/>
</dbReference>
<proteinExistence type="inferred from homology"/>
<keyword evidence="9" id="KW-0611">Plant defense</keyword>
<dbReference type="Pfam" id="PF00931">
    <property type="entry name" value="NB-ARC"/>
    <property type="match status" value="1"/>
</dbReference>
<gene>
    <name evidence="16" type="ORF">HYC85_021507</name>
</gene>
<keyword evidence="6" id="KW-0381">Hypersensitive response</keyword>
<dbReference type="Pfam" id="PF23598">
    <property type="entry name" value="LRR_14"/>
    <property type="match status" value="1"/>
</dbReference>
<reference evidence="16 17" key="2">
    <citation type="submission" date="2020-07" db="EMBL/GenBank/DDBJ databases">
        <title>Genome assembly of wild tea tree DASZ reveals pedigree and selection history of tea varieties.</title>
        <authorList>
            <person name="Zhang W."/>
        </authorList>
    </citation>
    <scope>NUCLEOTIDE SEQUENCE [LARGE SCALE GENOMIC DNA]</scope>
    <source>
        <strain evidence="17">cv. G240</strain>
        <tissue evidence="16">Leaf</tissue>
    </source>
</reference>
<evidence type="ECO:0000256" key="9">
    <source>
        <dbReference type="ARBA" id="ARBA00022821"/>
    </source>
</evidence>
<dbReference type="Gene3D" id="1.20.5.4130">
    <property type="match status" value="1"/>
</dbReference>
<evidence type="ECO:0000256" key="6">
    <source>
        <dbReference type="ARBA" id="ARBA00022667"/>
    </source>
</evidence>
<feature type="domain" description="Disease resistance N-terminal" evidence="13">
    <location>
        <begin position="37"/>
        <end position="121"/>
    </location>
</feature>
<dbReference type="Gene3D" id="1.10.8.430">
    <property type="entry name" value="Helical domain of apoptotic protease-activating factors"/>
    <property type="match status" value="1"/>
</dbReference>
<reference evidence="17" key="1">
    <citation type="journal article" date="2020" name="Nat. Commun.">
        <title>Genome assembly of wild tea tree DASZ reveals pedigree and selection history of tea varieties.</title>
        <authorList>
            <person name="Zhang W."/>
            <person name="Zhang Y."/>
            <person name="Qiu H."/>
            <person name="Guo Y."/>
            <person name="Wan H."/>
            <person name="Zhang X."/>
            <person name="Scossa F."/>
            <person name="Alseekh S."/>
            <person name="Zhang Q."/>
            <person name="Wang P."/>
            <person name="Xu L."/>
            <person name="Schmidt M.H."/>
            <person name="Jia X."/>
            <person name="Li D."/>
            <person name="Zhu A."/>
            <person name="Guo F."/>
            <person name="Chen W."/>
            <person name="Ni D."/>
            <person name="Usadel B."/>
            <person name="Fernie A.R."/>
            <person name="Wen W."/>
        </authorList>
    </citation>
    <scope>NUCLEOTIDE SEQUENCE [LARGE SCALE GENOMIC DNA]</scope>
    <source>
        <strain evidence="17">cv. G240</strain>
    </source>
</reference>
<dbReference type="InterPro" id="IPR042197">
    <property type="entry name" value="Apaf_helical"/>
</dbReference>
<comment type="function">
    <text evidence="1">Confers resistance to late blight (Phytophthora infestans) races carrying the avirulence gene Avr1. Resistance proteins guard the plant against pathogens that contain an appropriate avirulence protein via an indirect interaction with this avirulence protein. That triggers a defense system including the hypersensitive response, which restricts the pathogen growth.</text>
</comment>
<dbReference type="GO" id="GO:0051607">
    <property type="term" value="P:defense response to virus"/>
    <property type="evidence" value="ECO:0007669"/>
    <property type="project" value="UniProtKB-ARBA"/>
</dbReference>
<dbReference type="InterPro" id="IPR041118">
    <property type="entry name" value="Rx_N"/>
</dbReference>
<evidence type="ECO:0000313" key="16">
    <source>
        <dbReference type="EMBL" id="KAF5940340.1"/>
    </source>
</evidence>